<dbReference type="EMBL" id="JAFBDZ010000007">
    <property type="protein sequence ID" value="MBM7588062.1"/>
    <property type="molecule type" value="Genomic_DNA"/>
</dbReference>
<evidence type="ECO:0000256" key="6">
    <source>
        <dbReference type="ARBA" id="ARBA00022989"/>
    </source>
</evidence>
<dbReference type="Proteomes" id="UP001646157">
    <property type="component" value="Unassembled WGS sequence"/>
</dbReference>
<sequence>MNGILLAKFRLFIRKPWTFIFMSLFCVLFALFTSQGNIGQVTVPVYSDLPNGKDHPIVMSLEESDAYIFEYMEKAEVNELVSEGKREVGVYLMDDRYQLIIASESENIKLVEQFIGSIYQKTNQVKSVMAVADTDKQRQEIETIMKDSKDPLFTIEKENFRGEGTVIFDRKLQGLFGFTLFFVIYTIAFTVLHILEEKQWRVWDRMILSPLKKWQMYAANLVYSFILGYVQILLVFLVFRYISDVHFYGGFSKTLIVLVPYVFAIVALSMLITGLVKTVQQFNAVIPLVAVSMAMIGGAYWPLEIVSSDILLGLSKVVPITYGIELLKGVTVYGQSISTVLFPISILLLMGVLMMGIGINLMERRGT</sequence>
<proteinExistence type="inferred from homology"/>
<feature type="transmembrane region" description="Helical" evidence="8">
    <location>
        <begin position="175"/>
        <end position="195"/>
    </location>
</feature>
<organism evidence="10 11">
    <name type="scientific">Rossellomorea pakistanensis</name>
    <dbReference type="NCBI Taxonomy" id="992288"/>
    <lineage>
        <taxon>Bacteria</taxon>
        <taxon>Bacillati</taxon>
        <taxon>Bacillota</taxon>
        <taxon>Bacilli</taxon>
        <taxon>Bacillales</taxon>
        <taxon>Bacillaceae</taxon>
        <taxon>Rossellomorea</taxon>
    </lineage>
</organism>
<feature type="domain" description="ABC transmembrane type-2" evidence="9">
    <location>
        <begin position="138"/>
        <end position="365"/>
    </location>
</feature>
<dbReference type="RefSeq" id="WP_205175448.1">
    <property type="nucleotide sequence ID" value="NZ_JAFBDZ010000007.1"/>
</dbReference>
<keyword evidence="3" id="KW-0813">Transport</keyword>
<reference evidence="10 11" key="1">
    <citation type="submission" date="2021-01" db="EMBL/GenBank/DDBJ databases">
        <title>Genomic Encyclopedia of Type Strains, Phase IV (KMG-IV): sequencing the most valuable type-strain genomes for metagenomic binning, comparative biology and taxonomic classification.</title>
        <authorList>
            <person name="Goeker M."/>
        </authorList>
    </citation>
    <scope>NUCLEOTIDE SEQUENCE [LARGE SCALE GENOMIC DNA]</scope>
    <source>
        <strain evidence="10 11">DSM 24834</strain>
    </source>
</reference>
<evidence type="ECO:0000256" key="4">
    <source>
        <dbReference type="ARBA" id="ARBA00022475"/>
    </source>
</evidence>
<dbReference type="PANTHER" id="PTHR30294:SF45">
    <property type="entry name" value="LINEARMYCIN RESISTANCE PERMEASE PROTEIN LNRN"/>
    <property type="match status" value="1"/>
</dbReference>
<feature type="transmembrane region" description="Helical" evidence="8">
    <location>
        <begin position="254"/>
        <end position="275"/>
    </location>
</feature>
<accession>A0ABS2NJM0</accession>
<feature type="transmembrane region" description="Helical" evidence="8">
    <location>
        <begin position="216"/>
        <end position="242"/>
    </location>
</feature>
<evidence type="ECO:0000313" key="11">
    <source>
        <dbReference type="Proteomes" id="UP001646157"/>
    </source>
</evidence>
<dbReference type="Pfam" id="PF12698">
    <property type="entry name" value="ABC2_membrane_3"/>
    <property type="match status" value="1"/>
</dbReference>
<keyword evidence="6 8" id="KW-1133">Transmembrane helix</keyword>
<dbReference type="InterPro" id="IPR047817">
    <property type="entry name" value="ABC2_TM_bact-type"/>
</dbReference>
<feature type="transmembrane region" description="Helical" evidence="8">
    <location>
        <begin position="282"/>
        <end position="303"/>
    </location>
</feature>
<comment type="similarity">
    <text evidence="2">Belongs to the ABC-2 integral membrane protein family.</text>
</comment>
<evidence type="ECO:0000256" key="7">
    <source>
        <dbReference type="ARBA" id="ARBA00023136"/>
    </source>
</evidence>
<name>A0ABS2NJM0_9BACI</name>
<dbReference type="InterPro" id="IPR013525">
    <property type="entry name" value="ABC2_TM"/>
</dbReference>
<comment type="caution">
    <text evidence="10">The sequence shown here is derived from an EMBL/GenBank/DDBJ whole genome shotgun (WGS) entry which is preliminary data.</text>
</comment>
<protein>
    <submittedName>
        <fullName evidence="10">ABC-2 type transport system permease protein</fullName>
    </submittedName>
</protein>
<keyword evidence="11" id="KW-1185">Reference proteome</keyword>
<feature type="transmembrane region" description="Helical" evidence="8">
    <location>
        <begin position="340"/>
        <end position="362"/>
    </location>
</feature>
<dbReference type="PANTHER" id="PTHR30294">
    <property type="entry name" value="MEMBRANE COMPONENT OF ABC TRANSPORTER YHHJ-RELATED"/>
    <property type="match status" value="1"/>
</dbReference>
<dbReference type="PROSITE" id="PS51012">
    <property type="entry name" value="ABC_TM2"/>
    <property type="match status" value="1"/>
</dbReference>
<keyword evidence="7 8" id="KW-0472">Membrane</keyword>
<gene>
    <name evidence="10" type="ORF">JOC86_004637</name>
</gene>
<evidence type="ECO:0000313" key="10">
    <source>
        <dbReference type="EMBL" id="MBM7588062.1"/>
    </source>
</evidence>
<keyword evidence="5 8" id="KW-0812">Transmembrane</keyword>
<evidence type="ECO:0000256" key="5">
    <source>
        <dbReference type="ARBA" id="ARBA00022692"/>
    </source>
</evidence>
<evidence type="ECO:0000259" key="9">
    <source>
        <dbReference type="PROSITE" id="PS51012"/>
    </source>
</evidence>
<evidence type="ECO:0000256" key="8">
    <source>
        <dbReference type="SAM" id="Phobius"/>
    </source>
</evidence>
<dbReference type="InterPro" id="IPR051449">
    <property type="entry name" value="ABC-2_transporter_component"/>
</dbReference>
<evidence type="ECO:0000256" key="2">
    <source>
        <dbReference type="ARBA" id="ARBA00007783"/>
    </source>
</evidence>
<evidence type="ECO:0000256" key="1">
    <source>
        <dbReference type="ARBA" id="ARBA00004651"/>
    </source>
</evidence>
<comment type="subcellular location">
    <subcellularLocation>
        <location evidence="1">Cell membrane</location>
        <topology evidence="1">Multi-pass membrane protein</topology>
    </subcellularLocation>
</comment>
<evidence type="ECO:0000256" key="3">
    <source>
        <dbReference type="ARBA" id="ARBA00022448"/>
    </source>
</evidence>
<keyword evidence="4" id="KW-1003">Cell membrane</keyword>